<proteinExistence type="predicted"/>
<dbReference type="Proteomes" id="UP000289886">
    <property type="component" value="Unassembled WGS sequence"/>
</dbReference>
<evidence type="ECO:0000313" key="1">
    <source>
        <dbReference type="EMBL" id="RXM29528.1"/>
    </source>
</evidence>
<gene>
    <name evidence="1" type="ORF">EOD39_0446</name>
</gene>
<sequence length="79" mass="9070">MPFFLAVSMTLTPFLTHYQCDEPVLPYMAADLQDLLMVLSQQEKISPRQLLEFRMECLKGLTAMSKTILDKSPLKYSLV</sequence>
<dbReference type="AlphaFoldDB" id="A0A444U302"/>
<name>A0A444U302_ACIRT</name>
<keyword evidence="2" id="KW-1185">Reference proteome</keyword>
<protein>
    <submittedName>
        <fullName evidence="1">Uncharacterized protein</fullName>
    </submittedName>
</protein>
<reference evidence="1 2" key="1">
    <citation type="submission" date="2019-01" db="EMBL/GenBank/DDBJ databases">
        <title>Draft Genome and Complete Hox-Cluster Characterization of the Sterlet Sturgeon (Acipenser ruthenus).</title>
        <authorList>
            <person name="Wei Q."/>
        </authorList>
    </citation>
    <scope>NUCLEOTIDE SEQUENCE [LARGE SCALE GENOMIC DNA]</scope>
    <source>
        <strain evidence="1">WHYD16114868_AA</strain>
        <tissue evidence="1">Blood</tissue>
    </source>
</reference>
<organism evidence="1 2">
    <name type="scientific">Acipenser ruthenus</name>
    <name type="common">Sterlet sturgeon</name>
    <dbReference type="NCBI Taxonomy" id="7906"/>
    <lineage>
        <taxon>Eukaryota</taxon>
        <taxon>Metazoa</taxon>
        <taxon>Chordata</taxon>
        <taxon>Craniata</taxon>
        <taxon>Vertebrata</taxon>
        <taxon>Euteleostomi</taxon>
        <taxon>Actinopterygii</taxon>
        <taxon>Chondrostei</taxon>
        <taxon>Acipenseriformes</taxon>
        <taxon>Acipenseridae</taxon>
        <taxon>Acipenser</taxon>
    </lineage>
</organism>
<comment type="caution">
    <text evidence="1">The sequence shown here is derived from an EMBL/GenBank/DDBJ whole genome shotgun (WGS) entry which is preliminary data.</text>
</comment>
<dbReference type="EMBL" id="SCEB01215439">
    <property type="protein sequence ID" value="RXM29528.1"/>
    <property type="molecule type" value="Genomic_DNA"/>
</dbReference>
<evidence type="ECO:0000313" key="2">
    <source>
        <dbReference type="Proteomes" id="UP000289886"/>
    </source>
</evidence>
<accession>A0A444U302</accession>